<dbReference type="CDD" id="cd05471">
    <property type="entry name" value="pepsin_like"/>
    <property type="match status" value="1"/>
</dbReference>
<dbReference type="PRINTS" id="PR00792">
    <property type="entry name" value="PEPSIN"/>
</dbReference>
<evidence type="ECO:0000256" key="2">
    <source>
        <dbReference type="ARBA" id="ARBA00022750"/>
    </source>
</evidence>
<gene>
    <name evidence="7" type="ORF">PNOK_0302500</name>
</gene>
<dbReference type="PROSITE" id="PS00141">
    <property type="entry name" value="ASP_PROTEASE"/>
    <property type="match status" value="2"/>
</dbReference>
<proteinExistence type="inferred from homology"/>
<dbReference type="InParanoid" id="A0A286ULE6"/>
<evidence type="ECO:0000256" key="1">
    <source>
        <dbReference type="ARBA" id="ARBA00007447"/>
    </source>
</evidence>
<accession>A0A286ULE6</accession>
<evidence type="ECO:0000256" key="5">
    <source>
        <dbReference type="SAM" id="SignalP"/>
    </source>
</evidence>
<dbReference type="GO" id="GO:0004190">
    <property type="term" value="F:aspartic-type endopeptidase activity"/>
    <property type="evidence" value="ECO:0007669"/>
    <property type="project" value="UniProtKB-KW"/>
</dbReference>
<dbReference type="Proteomes" id="UP000217199">
    <property type="component" value="Unassembled WGS sequence"/>
</dbReference>
<keyword evidence="4 7" id="KW-0645">Protease</keyword>
<evidence type="ECO:0000259" key="6">
    <source>
        <dbReference type="PROSITE" id="PS51767"/>
    </source>
</evidence>
<dbReference type="PANTHER" id="PTHR47966:SF74">
    <property type="entry name" value="AGR407CP"/>
    <property type="match status" value="1"/>
</dbReference>
<dbReference type="STRING" id="2282107.A0A286ULE6"/>
<dbReference type="InterPro" id="IPR034164">
    <property type="entry name" value="Pepsin-like_dom"/>
</dbReference>
<keyword evidence="4" id="KW-0378">Hydrolase</keyword>
<dbReference type="InterPro" id="IPR021109">
    <property type="entry name" value="Peptidase_aspartic_dom_sf"/>
</dbReference>
<dbReference type="OrthoDB" id="660550at2759"/>
<name>A0A286ULE6_9AGAM</name>
<dbReference type="SUPFAM" id="SSF50630">
    <property type="entry name" value="Acid proteases"/>
    <property type="match status" value="1"/>
</dbReference>
<comment type="caution">
    <text evidence="7">The sequence shown here is derived from an EMBL/GenBank/DDBJ whole genome shotgun (WGS) entry which is preliminary data.</text>
</comment>
<dbReference type="EMBL" id="NBII01000003">
    <property type="protein sequence ID" value="PAV20398.1"/>
    <property type="molecule type" value="Genomic_DNA"/>
</dbReference>
<dbReference type="Gene3D" id="2.40.70.10">
    <property type="entry name" value="Acid Proteases"/>
    <property type="match status" value="2"/>
</dbReference>
<dbReference type="PROSITE" id="PS51767">
    <property type="entry name" value="PEPTIDASE_A1"/>
    <property type="match status" value="1"/>
</dbReference>
<evidence type="ECO:0000313" key="8">
    <source>
        <dbReference type="Proteomes" id="UP000217199"/>
    </source>
</evidence>
<dbReference type="InterPro" id="IPR001969">
    <property type="entry name" value="Aspartic_peptidase_AS"/>
</dbReference>
<dbReference type="AlphaFoldDB" id="A0A286ULE6"/>
<sequence length="463" mass="48894">MMPHATPLIALFSALSVTASPIGSLGGGNSKGLGLKPTTFSLDFAVHLNLTLGGKKIADLDRARAAEKLSAFSGDEEFSRRDGSIPSTNTGVTYVTSVGIGEPATYYSLVVDTGSSNTWLGANQSYVHTSSSTDLGKKVSVSYGSGRMSGNEYNDTVTLSSDLVITQQSIGVANTTQGFAGYDGILGLGPVNITSGTVDGEQYVPTVLNNLQDQGKISSEILGVSFAPTTTQPNGNGVLNFGGPDSSKYTGDITYTPITTKRPANKYWGIDMAVNYGSSGRSLMNSTAGIVDTGSTLVLLPSDAFDIYTNTTGAASDYKTGLLKISEENYNKLESMYFEIGGSTFELTKNAQTFPRALNEFVGGDSDAIYLAVGDLGYESGRNGLDFILGYAFLERYYSVYDTTNSRVGFAPTPTLTPFVLLPALETFIPHDLHSFCFFEVSAGSFGSYIANAGHVHGLPLKS</sequence>
<dbReference type="InterPro" id="IPR001461">
    <property type="entry name" value="Aspartic_peptidase_A1"/>
</dbReference>
<evidence type="ECO:0000256" key="3">
    <source>
        <dbReference type="PIRSR" id="PIRSR601461-1"/>
    </source>
</evidence>
<keyword evidence="8" id="KW-1185">Reference proteome</keyword>
<keyword evidence="5" id="KW-0732">Signal</keyword>
<feature type="active site" evidence="3">
    <location>
        <position position="292"/>
    </location>
</feature>
<dbReference type="GO" id="GO:0006508">
    <property type="term" value="P:proteolysis"/>
    <property type="evidence" value="ECO:0007669"/>
    <property type="project" value="UniProtKB-KW"/>
</dbReference>
<reference evidence="7 8" key="1">
    <citation type="journal article" date="2017" name="Mol. Ecol.">
        <title>Comparative and population genomic landscape of Phellinus noxius: A hypervariable fungus causing root rot in trees.</title>
        <authorList>
            <person name="Chung C.L."/>
            <person name="Lee T.J."/>
            <person name="Akiba M."/>
            <person name="Lee H.H."/>
            <person name="Kuo T.H."/>
            <person name="Liu D."/>
            <person name="Ke H.M."/>
            <person name="Yokoi T."/>
            <person name="Roa M.B."/>
            <person name="Lu M.J."/>
            <person name="Chang Y.Y."/>
            <person name="Ann P.J."/>
            <person name="Tsai J.N."/>
            <person name="Chen C.Y."/>
            <person name="Tzean S.S."/>
            <person name="Ota Y."/>
            <person name="Hattori T."/>
            <person name="Sahashi N."/>
            <person name="Liou R.F."/>
            <person name="Kikuchi T."/>
            <person name="Tsai I.J."/>
        </authorList>
    </citation>
    <scope>NUCLEOTIDE SEQUENCE [LARGE SCALE GENOMIC DNA]</scope>
    <source>
        <strain evidence="7 8">FFPRI411160</strain>
    </source>
</reference>
<organism evidence="7 8">
    <name type="scientific">Pyrrhoderma noxium</name>
    <dbReference type="NCBI Taxonomy" id="2282107"/>
    <lineage>
        <taxon>Eukaryota</taxon>
        <taxon>Fungi</taxon>
        <taxon>Dikarya</taxon>
        <taxon>Basidiomycota</taxon>
        <taxon>Agaricomycotina</taxon>
        <taxon>Agaricomycetes</taxon>
        <taxon>Hymenochaetales</taxon>
        <taxon>Hymenochaetaceae</taxon>
        <taxon>Pyrrhoderma</taxon>
    </lineage>
</organism>
<evidence type="ECO:0000256" key="4">
    <source>
        <dbReference type="RuleBase" id="RU000454"/>
    </source>
</evidence>
<feature type="domain" description="Peptidase A1" evidence="6">
    <location>
        <begin position="94"/>
        <end position="411"/>
    </location>
</feature>
<dbReference type="PANTHER" id="PTHR47966">
    <property type="entry name" value="BETA-SITE APP-CLEAVING ENZYME, ISOFORM A-RELATED"/>
    <property type="match status" value="1"/>
</dbReference>
<feature type="active site" evidence="3">
    <location>
        <position position="112"/>
    </location>
</feature>
<protein>
    <submittedName>
        <fullName evidence="7">Acid protease</fullName>
    </submittedName>
</protein>
<keyword evidence="2 4" id="KW-0064">Aspartyl protease</keyword>
<dbReference type="Pfam" id="PF00026">
    <property type="entry name" value="Asp"/>
    <property type="match status" value="1"/>
</dbReference>
<comment type="similarity">
    <text evidence="1 4">Belongs to the peptidase A1 family.</text>
</comment>
<evidence type="ECO:0000313" key="7">
    <source>
        <dbReference type="EMBL" id="PAV20398.1"/>
    </source>
</evidence>
<feature type="signal peptide" evidence="5">
    <location>
        <begin position="1"/>
        <end position="19"/>
    </location>
</feature>
<dbReference type="InterPro" id="IPR033121">
    <property type="entry name" value="PEPTIDASE_A1"/>
</dbReference>
<feature type="chain" id="PRO_5013837170" evidence="5">
    <location>
        <begin position="20"/>
        <end position="463"/>
    </location>
</feature>